<accession>A0A2W4QKW7</accession>
<dbReference type="AlphaFoldDB" id="A0A2W4QKW7"/>
<sequence>MVIKTKKGLDVPITGEPEQVVYSDGGFARTVALIGSDYVGLKPTMQVSEGDRVRLGDVLFSDKQHPSVVFTSPGAGVVKEINRGAKRVFQSVVIELDGNEQVSFNSYAESELANLTVEQVKENLLASGLWTAFRTRPYSKVPNPETTPRSIFVTAIDTNPLAANPDVVIKERTEDFQNGLAVLSRLVEGKVYLSKSPSSAISTKVAKVEVAEFDGPHPAGLVGTHIHFLDPVGSSKTVWHLDYQSVIAIGNLFTTGQLDVSRIVSLAGPLVNKPRLVRTRVGANLCDLVDGQIDGSKEARVISGSVLNGRKAEAWAAYLGFYHNQVSVLEEGRHREFFGWIVPSKEKYSFLNVLLSSLPKERGRKFPLHTSKFGSPRAIVPVGVYEEVMPLDILPTQLLKSLVIGDTDQAQLLGALELDEEDLALCSFVDPGKHDFGIALRQNLTQIEKEG</sequence>
<comment type="catalytic activity">
    <reaction evidence="8">
        <text>a ubiquinone + n Na(+)(in) + NADH + H(+) = a ubiquinol + n Na(+)(out) + NAD(+)</text>
        <dbReference type="Rhea" id="RHEA:47748"/>
        <dbReference type="Rhea" id="RHEA-COMP:9565"/>
        <dbReference type="Rhea" id="RHEA-COMP:9566"/>
        <dbReference type="ChEBI" id="CHEBI:15378"/>
        <dbReference type="ChEBI" id="CHEBI:16389"/>
        <dbReference type="ChEBI" id="CHEBI:17976"/>
        <dbReference type="ChEBI" id="CHEBI:29101"/>
        <dbReference type="ChEBI" id="CHEBI:57540"/>
        <dbReference type="ChEBI" id="CHEBI:57945"/>
        <dbReference type="EC" id="7.2.1.1"/>
    </reaction>
</comment>
<dbReference type="Pfam" id="PF05896">
    <property type="entry name" value="NQRA_N"/>
    <property type="match status" value="1"/>
</dbReference>
<evidence type="ECO:0000259" key="9">
    <source>
        <dbReference type="Pfam" id="PF05896"/>
    </source>
</evidence>
<keyword evidence="2 8" id="KW-1278">Translocase</keyword>
<evidence type="ECO:0000256" key="8">
    <source>
        <dbReference type="HAMAP-Rule" id="MF_00425"/>
    </source>
</evidence>
<dbReference type="Pfam" id="PF11973">
    <property type="entry name" value="NQRA_SLBB"/>
    <property type="match status" value="1"/>
</dbReference>
<dbReference type="EMBL" id="QJPH01000474">
    <property type="protein sequence ID" value="PZN72805.1"/>
    <property type="molecule type" value="Genomic_DNA"/>
</dbReference>
<dbReference type="NCBIfam" id="NF003759">
    <property type="entry name" value="PRK05352.1-2"/>
    <property type="match status" value="1"/>
</dbReference>
<evidence type="ECO:0000256" key="3">
    <source>
        <dbReference type="ARBA" id="ARBA00023027"/>
    </source>
</evidence>
<feature type="domain" description="Na(+)-translocating NADH-quinone reductase subunit A C-terminal" evidence="10">
    <location>
        <begin position="263"/>
        <end position="313"/>
    </location>
</feature>
<evidence type="ECO:0000256" key="6">
    <source>
        <dbReference type="ARBA" id="ARBA00023075"/>
    </source>
</evidence>
<evidence type="ECO:0000313" key="13">
    <source>
        <dbReference type="Proteomes" id="UP000249396"/>
    </source>
</evidence>
<keyword evidence="7 8" id="KW-0739">Sodium transport</keyword>
<evidence type="ECO:0000259" key="11">
    <source>
        <dbReference type="Pfam" id="PF24836"/>
    </source>
</evidence>
<comment type="function">
    <text evidence="8">NQR complex catalyzes the reduction of ubiquinone-1 to ubiquinol by two successive reactions, coupled with the transport of Na(+) ions from the cytoplasm to the periplasm. NqrA to NqrE are probably involved in the second step, the conversion of ubisemiquinone to ubiquinol.</text>
</comment>
<organism evidence="12 13">
    <name type="scientific">Candidatus Methylumidiphilus alinenensis</name>
    <dbReference type="NCBI Taxonomy" id="2202197"/>
    <lineage>
        <taxon>Bacteria</taxon>
        <taxon>Pseudomonadati</taxon>
        <taxon>Pseudomonadota</taxon>
        <taxon>Gammaproteobacteria</taxon>
        <taxon>Methylococcales</taxon>
        <taxon>Candidatus Methylumidiphilus</taxon>
    </lineage>
</organism>
<dbReference type="PANTHER" id="PTHR37839">
    <property type="entry name" value="NA(+)-TRANSLOCATING NADH-QUINONE REDUCTASE SUBUNIT A"/>
    <property type="match status" value="1"/>
</dbReference>
<evidence type="ECO:0000256" key="5">
    <source>
        <dbReference type="ARBA" id="ARBA00023065"/>
    </source>
</evidence>
<comment type="subunit">
    <text evidence="8">Composed of six subunits; NqrA, NqrB, NqrC, NqrD, NqrE and NqrF.</text>
</comment>
<dbReference type="HAMAP" id="MF_00425">
    <property type="entry name" value="NqrA"/>
    <property type="match status" value="1"/>
</dbReference>
<dbReference type="GO" id="GO:0006814">
    <property type="term" value="P:sodium ion transport"/>
    <property type="evidence" value="ECO:0007669"/>
    <property type="project" value="UniProtKB-UniRule"/>
</dbReference>
<evidence type="ECO:0000256" key="4">
    <source>
        <dbReference type="ARBA" id="ARBA00023053"/>
    </source>
</evidence>
<dbReference type="PANTHER" id="PTHR37839:SF1">
    <property type="entry name" value="NA(+)-TRANSLOCATING NADH-QUINONE REDUCTASE SUBUNIT A"/>
    <property type="match status" value="1"/>
</dbReference>
<keyword evidence="5 8" id="KW-0406">Ion transport</keyword>
<dbReference type="InterPro" id="IPR056148">
    <property type="entry name" value="NQRA_2nd"/>
</dbReference>
<reference evidence="12 13" key="1">
    <citation type="journal article" date="2018" name="Aquat. Microb. Ecol.">
        <title>Gammaproteobacterial methanotrophs dominate.</title>
        <authorList>
            <person name="Rissanen A.J."/>
            <person name="Saarenheimo J."/>
            <person name="Tiirola M."/>
            <person name="Peura S."/>
            <person name="Aalto S.L."/>
            <person name="Karvinen A."/>
            <person name="Nykanen H."/>
        </authorList>
    </citation>
    <scope>NUCLEOTIDE SEQUENCE [LARGE SCALE GENOMIC DNA]</scope>
    <source>
        <strain evidence="12">AMbin10</strain>
    </source>
</reference>
<dbReference type="Pfam" id="PF24836">
    <property type="entry name" value="NQRA_2nd"/>
    <property type="match status" value="1"/>
</dbReference>
<evidence type="ECO:0000259" key="10">
    <source>
        <dbReference type="Pfam" id="PF11973"/>
    </source>
</evidence>
<keyword evidence="6 8" id="KW-0830">Ubiquinone</keyword>
<gene>
    <name evidence="8" type="primary">nqrA</name>
    <name evidence="12" type="ORF">DM484_23865</name>
</gene>
<keyword evidence="4 8" id="KW-0915">Sodium</keyword>
<proteinExistence type="inferred from homology"/>
<feature type="domain" description="NqrA N-terminal barrel-sandwich hybrid" evidence="9">
    <location>
        <begin position="3"/>
        <end position="97"/>
    </location>
</feature>
<dbReference type="GO" id="GO:0016655">
    <property type="term" value="F:oxidoreductase activity, acting on NAD(P)H, quinone or similar compound as acceptor"/>
    <property type="evidence" value="ECO:0007669"/>
    <property type="project" value="UniProtKB-UniRule"/>
</dbReference>
<keyword evidence="1 8" id="KW-0813">Transport</keyword>
<evidence type="ECO:0000256" key="2">
    <source>
        <dbReference type="ARBA" id="ARBA00022967"/>
    </source>
</evidence>
<name>A0A2W4QKW7_9GAMM</name>
<dbReference type="InterPro" id="IPR008703">
    <property type="entry name" value="NqrA"/>
</dbReference>
<keyword evidence="3 8" id="KW-0520">NAD</keyword>
<protein>
    <recommendedName>
        <fullName evidence="8">Na(+)-translocating NADH-quinone reductase subunit A</fullName>
        <shortName evidence="8">Na(+)-NQR subunit A</shortName>
        <shortName evidence="8">Na(+)-translocating NQR subunit A</shortName>
        <ecNumber evidence="8">7.2.1.1</ecNumber>
    </recommendedName>
    <alternativeName>
        <fullName evidence="8">NQR complex subunit A</fullName>
    </alternativeName>
    <alternativeName>
        <fullName evidence="8">NQR-1 subunit A</fullName>
    </alternativeName>
</protein>
<dbReference type="InterPro" id="IPR056147">
    <property type="entry name" value="NQRA_N"/>
</dbReference>
<comment type="similarity">
    <text evidence="8">Belongs to the NqrA family.</text>
</comment>
<dbReference type="InterPro" id="IPR022615">
    <property type="entry name" value="NqrA_C_domain"/>
</dbReference>
<dbReference type="NCBIfam" id="NF003761">
    <property type="entry name" value="PRK05352.1-4"/>
    <property type="match status" value="1"/>
</dbReference>
<comment type="caution">
    <text evidence="12">The sequence shown here is derived from an EMBL/GenBank/DDBJ whole genome shotgun (WGS) entry which is preliminary data.</text>
</comment>
<dbReference type="NCBIfam" id="TIGR01936">
    <property type="entry name" value="nqrA"/>
    <property type="match status" value="1"/>
</dbReference>
<feature type="domain" description="NqrA second alpha/beta" evidence="11">
    <location>
        <begin position="116"/>
        <end position="258"/>
    </location>
</feature>
<dbReference type="Proteomes" id="UP000249396">
    <property type="component" value="Unassembled WGS sequence"/>
</dbReference>
<dbReference type="EC" id="7.2.1.1" evidence="8"/>
<evidence type="ECO:0000256" key="1">
    <source>
        <dbReference type="ARBA" id="ARBA00022448"/>
    </source>
</evidence>
<evidence type="ECO:0000256" key="7">
    <source>
        <dbReference type="ARBA" id="ARBA00023201"/>
    </source>
</evidence>
<evidence type="ECO:0000313" key="12">
    <source>
        <dbReference type="EMBL" id="PZN72805.1"/>
    </source>
</evidence>